<dbReference type="SMART" id="SM00594">
    <property type="entry name" value="UAS"/>
    <property type="match status" value="1"/>
</dbReference>
<dbReference type="GO" id="GO:0043161">
    <property type="term" value="P:proteasome-mediated ubiquitin-dependent protein catabolic process"/>
    <property type="evidence" value="ECO:0007669"/>
    <property type="project" value="TreeGrafter"/>
</dbReference>
<dbReference type="Gene3D" id="1.10.8.10">
    <property type="entry name" value="DNA helicase RuvA subunit, C-terminal domain"/>
    <property type="match status" value="1"/>
</dbReference>
<evidence type="ECO:0000256" key="1">
    <source>
        <dbReference type="SAM" id="MobiDB-lite"/>
    </source>
</evidence>
<dbReference type="SUPFAM" id="SSF52833">
    <property type="entry name" value="Thioredoxin-like"/>
    <property type="match status" value="1"/>
</dbReference>
<protein>
    <recommendedName>
        <fullName evidence="2">UBX domain-containing protein</fullName>
    </recommendedName>
</protein>
<dbReference type="AlphaFoldDB" id="A0A3E2HPE7"/>
<gene>
    <name evidence="3" type="ORF">B7463_g1138</name>
</gene>
<feature type="region of interest" description="Disordered" evidence="1">
    <location>
        <begin position="45"/>
        <end position="70"/>
    </location>
</feature>
<sequence>MDDEAIDTFTSFTGESAAVARRYLSMTDNNAQQAIQLFFDSPDLASGIDQTPETSASSTTRPQRTTTSQLREDNQGVIHIDSDDDADMDIDEAYDHERAAAVSRAVDTEEDEAIARRMQEELYASGDAGGVRAPIARTTETLVGGDGDWPPDDMNAAVLEQMRARQQRQASRVGVFNQRSPSIWEESDPDVRRRGLAAATGGASETSAKAARLAELFRPPFELMCRKPWDDAREQGKEEGKWLLVNVQDPSIFDCQQLNRDIWKHDGIKEVVKENFLFMQYSNDDPRGSQYIQYYFPLKDSAAAYPHIAIVDPRTGEQVKVWSGPPVPKPADFLMQLIEFLDRYSLDVTKKNPVARRKVEKPKALDIDRLTEEEMLDLALQNSLASEDTAGLKDHDPDDLTKSFMDAGKGKGKEVEEDSTNGHPGDEATPTPFSQISQHNPHIEPATGSSVTRIQFRHSNGRIIRRFDVHDTVRRIYEWLKADPLEGKEGVEFDLKSMGKDLIDHLDETIQDAGLGNGTVMVEYLED</sequence>
<evidence type="ECO:0000259" key="2">
    <source>
        <dbReference type="PROSITE" id="PS50033"/>
    </source>
</evidence>
<name>A0A3E2HPE7_SCYLI</name>
<reference evidence="3 4" key="1">
    <citation type="submission" date="2018-05" db="EMBL/GenBank/DDBJ databases">
        <title>Draft genome sequence of Scytalidium lignicola DSM 105466, a ubiquitous saprotrophic fungus.</title>
        <authorList>
            <person name="Buettner E."/>
            <person name="Gebauer A.M."/>
            <person name="Hofrichter M."/>
            <person name="Liers C."/>
            <person name="Kellner H."/>
        </authorList>
    </citation>
    <scope>NUCLEOTIDE SEQUENCE [LARGE SCALE GENOMIC DNA]</scope>
    <source>
        <strain evidence="3 4">DSM 105466</strain>
    </source>
</reference>
<keyword evidence="4" id="KW-1185">Reference proteome</keyword>
<dbReference type="Proteomes" id="UP000258309">
    <property type="component" value="Unassembled WGS sequence"/>
</dbReference>
<dbReference type="SUPFAM" id="SSF46934">
    <property type="entry name" value="UBA-like"/>
    <property type="match status" value="1"/>
</dbReference>
<dbReference type="Gene3D" id="3.40.30.10">
    <property type="entry name" value="Glutaredoxin"/>
    <property type="match status" value="1"/>
</dbReference>
<dbReference type="PANTHER" id="PTHR23322">
    <property type="entry name" value="FAS-ASSOCIATED PROTEIN"/>
    <property type="match status" value="1"/>
</dbReference>
<dbReference type="SUPFAM" id="SSF54236">
    <property type="entry name" value="Ubiquitin-like"/>
    <property type="match status" value="1"/>
</dbReference>
<dbReference type="PANTHER" id="PTHR23322:SF6">
    <property type="entry name" value="UBX DOMAIN-CONTAINING PROTEIN 7"/>
    <property type="match status" value="1"/>
</dbReference>
<evidence type="ECO:0000313" key="4">
    <source>
        <dbReference type="Proteomes" id="UP000258309"/>
    </source>
</evidence>
<feature type="domain" description="UBX" evidence="2">
    <location>
        <begin position="447"/>
        <end position="523"/>
    </location>
</feature>
<organism evidence="3 4">
    <name type="scientific">Scytalidium lignicola</name>
    <name type="common">Hyphomycete</name>
    <dbReference type="NCBI Taxonomy" id="5539"/>
    <lineage>
        <taxon>Eukaryota</taxon>
        <taxon>Fungi</taxon>
        <taxon>Dikarya</taxon>
        <taxon>Ascomycota</taxon>
        <taxon>Pezizomycotina</taxon>
        <taxon>Leotiomycetes</taxon>
        <taxon>Leotiomycetes incertae sedis</taxon>
        <taxon>Scytalidium</taxon>
    </lineage>
</organism>
<dbReference type="Gene3D" id="3.10.20.90">
    <property type="entry name" value="Phosphatidylinositol 3-kinase Catalytic Subunit, Chain A, domain 1"/>
    <property type="match status" value="1"/>
</dbReference>
<dbReference type="OMA" id="PAIFDCQ"/>
<dbReference type="PROSITE" id="PS50033">
    <property type="entry name" value="UBX"/>
    <property type="match status" value="1"/>
</dbReference>
<dbReference type="Pfam" id="PF14555">
    <property type="entry name" value="UBA_4"/>
    <property type="match status" value="1"/>
</dbReference>
<accession>A0A3E2HPE7</accession>
<dbReference type="InterPro" id="IPR001012">
    <property type="entry name" value="UBX_dom"/>
</dbReference>
<feature type="non-terminal residue" evidence="3">
    <location>
        <position position="1"/>
    </location>
</feature>
<dbReference type="InterPro" id="IPR009060">
    <property type="entry name" value="UBA-like_sf"/>
</dbReference>
<feature type="non-terminal residue" evidence="3">
    <location>
        <position position="527"/>
    </location>
</feature>
<dbReference type="CDD" id="cd01767">
    <property type="entry name" value="UBX"/>
    <property type="match status" value="1"/>
</dbReference>
<dbReference type="InterPro" id="IPR006577">
    <property type="entry name" value="UAS"/>
</dbReference>
<feature type="region of interest" description="Disordered" evidence="1">
    <location>
        <begin position="388"/>
        <end position="432"/>
    </location>
</feature>
<feature type="compositionally biased region" description="Low complexity" evidence="1">
    <location>
        <begin position="54"/>
        <end position="69"/>
    </location>
</feature>
<dbReference type="STRING" id="5539.A0A3E2HPE7"/>
<comment type="caution">
    <text evidence="3">The sequence shown here is derived from an EMBL/GenBank/DDBJ whole genome shotgun (WGS) entry which is preliminary data.</text>
</comment>
<dbReference type="GO" id="GO:0043130">
    <property type="term" value="F:ubiquitin binding"/>
    <property type="evidence" value="ECO:0007669"/>
    <property type="project" value="TreeGrafter"/>
</dbReference>
<dbReference type="EMBL" id="NCSJ02000011">
    <property type="protein sequence ID" value="RFU35217.1"/>
    <property type="molecule type" value="Genomic_DNA"/>
</dbReference>
<dbReference type="Pfam" id="PF13899">
    <property type="entry name" value="Thioredoxin_7"/>
    <property type="match status" value="1"/>
</dbReference>
<dbReference type="SMART" id="SM00166">
    <property type="entry name" value="UBX"/>
    <property type="match status" value="1"/>
</dbReference>
<dbReference type="Pfam" id="PF00789">
    <property type="entry name" value="UBX"/>
    <property type="match status" value="1"/>
</dbReference>
<feature type="compositionally biased region" description="Basic and acidic residues" evidence="1">
    <location>
        <begin position="390"/>
        <end position="401"/>
    </location>
</feature>
<dbReference type="InterPro" id="IPR050730">
    <property type="entry name" value="UBX_domain-protein"/>
</dbReference>
<dbReference type="GO" id="GO:0005634">
    <property type="term" value="C:nucleus"/>
    <property type="evidence" value="ECO:0007669"/>
    <property type="project" value="TreeGrafter"/>
</dbReference>
<evidence type="ECO:0000313" key="3">
    <source>
        <dbReference type="EMBL" id="RFU35217.1"/>
    </source>
</evidence>
<proteinExistence type="predicted"/>
<dbReference type="CDD" id="cd02958">
    <property type="entry name" value="UAS"/>
    <property type="match status" value="1"/>
</dbReference>
<dbReference type="OrthoDB" id="270602at2759"/>
<dbReference type="InterPro" id="IPR029071">
    <property type="entry name" value="Ubiquitin-like_domsf"/>
</dbReference>
<dbReference type="InterPro" id="IPR036249">
    <property type="entry name" value="Thioredoxin-like_sf"/>
</dbReference>